<protein>
    <recommendedName>
        <fullName evidence="1">DUF1989 domain-containing protein</fullName>
    </recommendedName>
</protein>
<dbReference type="EMBL" id="ASGZ01000059">
    <property type="protein sequence ID" value="ESP87440.1"/>
    <property type="molecule type" value="Genomic_DNA"/>
</dbReference>
<organism evidence="2 3">
    <name type="scientific">Candidatus Halobonum tyrrellensis G22</name>
    <dbReference type="NCBI Taxonomy" id="1324957"/>
    <lineage>
        <taxon>Archaea</taxon>
        <taxon>Methanobacteriati</taxon>
        <taxon>Methanobacteriota</taxon>
        <taxon>Stenosarchaea group</taxon>
        <taxon>Halobacteria</taxon>
        <taxon>Halobacteriales</taxon>
        <taxon>Haloferacaceae</taxon>
        <taxon>Candidatus Halobonum</taxon>
    </lineage>
</organism>
<dbReference type="RefSeq" id="WP_023395420.1">
    <property type="nucleotide sequence ID" value="NZ_ASGZ01000059.1"/>
</dbReference>
<dbReference type="InterPro" id="IPR018959">
    <property type="entry name" value="DUF1989"/>
</dbReference>
<dbReference type="PANTHER" id="PTHR31527:SF0">
    <property type="entry name" value="RE64534P"/>
    <property type="match status" value="1"/>
</dbReference>
<accession>V4H9S8</accession>
<dbReference type="PANTHER" id="PTHR31527">
    <property type="entry name" value="RE64534P"/>
    <property type="match status" value="1"/>
</dbReference>
<evidence type="ECO:0000259" key="1">
    <source>
        <dbReference type="Pfam" id="PF09347"/>
    </source>
</evidence>
<dbReference type="STRING" id="1324957.K933_14233"/>
<keyword evidence="3" id="KW-1185">Reference proteome</keyword>
<sequence>METTRIPAKSGGAFGVDAGETFAVETPEPRQVADLVAFVRDDPDEAFAQSYTRDLNGTLRLSTGDALYTTAGEELLSIVRDDCGVHDVMFGPCTEWMLTDRPTGDGVQNEPGGCRENLSLALSAAGLDVRVPDTLNLFQESTVTDQTYFDVRESPAAAGDTVEFRAERPATVAVSACSAEGVASGTTLTPIDLHVPDGTAVHLASVHDDRP</sequence>
<dbReference type="Pfam" id="PF09347">
    <property type="entry name" value="DUF1989"/>
    <property type="match status" value="1"/>
</dbReference>
<comment type="caution">
    <text evidence="2">The sequence shown here is derived from an EMBL/GenBank/DDBJ whole genome shotgun (WGS) entry which is preliminary data.</text>
</comment>
<evidence type="ECO:0000313" key="3">
    <source>
        <dbReference type="Proteomes" id="UP000017840"/>
    </source>
</evidence>
<proteinExistence type="predicted"/>
<feature type="domain" description="DUF1989" evidence="1">
    <location>
        <begin position="5"/>
        <end position="168"/>
    </location>
</feature>
<reference evidence="2 3" key="1">
    <citation type="journal article" date="2013" name="Genome Announc.">
        <title>Draft Genome Sequence of 'Candidatus Halobonum tyrrellensis' Strain G22, Isolated from the Hypersaline Waters of Lake Tyrrell, Australia.</title>
        <authorList>
            <person name="Ugalde J.A."/>
            <person name="Narasingarao P."/>
            <person name="Kuo S."/>
            <person name="Podell S."/>
            <person name="Allen E.E."/>
        </authorList>
    </citation>
    <scope>NUCLEOTIDE SEQUENCE [LARGE SCALE GENOMIC DNA]</scope>
    <source>
        <strain evidence="2 3">G22</strain>
    </source>
</reference>
<dbReference type="Proteomes" id="UP000017840">
    <property type="component" value="Unassembled WGS sequence"/>
</dbReference>
<evidence type="ECO:0000313" key="2">
    <source>
        <dbReference type="EMBL" id="ESP87440.1"/>
    </source>
</evidence>
<dbReference type="AlphaFoldDB" id="V4H9S8"/>
<dbReference type="OrthoDB" id="266173at2157"/>
<name>V4H9S8_9EURY</name>
<gene>
    <name evidence="2" type="ORF">K933_14233</name>
</gene>